<dbReference type="EMBL" id="MU004244">
    <property type="protein sequence ID" value="KAF2663705.1"/>
    <property type="molecule type" value="Genomic_DNA"/>
</dbReference>
<keyword evidence="4" id="KW-0732">Signal</keyword>
<evidence type="ECO:0000256" key="4">
    <source>
        <dbReference type="SAM" id="SignalP"/>
    </source>
</evidence>
<comment type="similarity">
    <text evidence="2">Belongs to the cerato-platanin family.</text>
</comment>
<name>A0A6A6TUG3_9PEZI</name>
<keyword evidence="6" id="KW-1185">Reference proteome</keyword>
<accession>A0A6A6TUG3</accession>
<evidence type="ECO:0000313" key="5">
    <source>
        <dbReference type="EMBL" id="KAF2663705.1"/>
    </source>
</evidence>
<dbReference type="CDD" id="cd22778">
    <property type="entry name" value="DPBB_CEPL-like"/>
    <property type="match status" value="1"/>
</dbReference>
<evidence type="ECO:0000256" key="2">
    <source>
        <dbReference type="ARBA" id="ARBA00010421"/>
    </source>
</evidence>
<dbReference type="SUPFAM" id="SSF50685">
    <property type="entry name" value="Barwin-like endoglucanases"/>
    <property type="match status" value="1"/>
</dbReference>
<feature type="signal peptide" evidence="4">
    <location>
        <begin position="1"/>
        <end position="15"/>
    </location>
</feature>
<comment type="subcellular location">
    <subcellularLocation>
        <location evidence="1">Secreted</location>
    </subcellularLocation>
</comment>
<reference evidence="5" key="1">
    <citation type="journal article" date="2020" name="Stud. Mycol.">
        <title>101 Dothideomycetes genomes: a test case for predicting lifestyles and emergence of pathogens.</title>
        <authorList>
            <person name="Haridas S."/>
            <person name="Albert R."/>
            <person name="Binder M."/>
            <person name="Bloem J."/>
            <person name="Labutti K."/>
            <person name="Salamov A."/>
            <person name="Andreopoulos B."/>
            <person name="Baker S."/>
            <person name="Barry K."/>
            <person name="Bills G."/>
            <person name="Bluhm B."/>
            <person name="Cannon C."/>
            <person name="Castanera R."/>
            <person name="Culley D."/>
            <person name="Daum C."/>
            <person name="Ezra D."/>
            <person name="Gonzalez J."/>
            <person name="Henrissat B."/>
            <person name="Kuo A."/>
            <person name="Liang C."/>
            <person name="Lipzen A."/>
            <person name="Lutzoni F."/>
            <person name="Magnuson J."/>
            <person name="Mondo S."/>
            <person name="Nolan M."/>
            <person name="Ohm R."/>
            <person name="Pangilinan J."/>
            <person name="Park H.-J."/>
            <person name="Ramirez L."/>
            <person name="Alfaro M."/>
            <person name="Sun H."/>
            <person name="Tritt A."/>
            <person name="Yoshinaga Y."/>
            <person name="Zwiers L.-H."/>
            <person name="Turgeon B."/>
            <person name="Goodwin S."/>
            <person name="Spatafora J."/>
            <person name="Crous P."/>
            <person name="Grigoriev I."/>
        </authorList>
    </citation>
    <scope>NUCLEOTIDE SEQUENCE</scope>
    <source>
        <strain evidence="5">CBS 115976</strain>
    </source>
</reference>
<gene>
    <name evidence="5" type="ORF">BT63DRAFT_407292</name>
</gene>
<dbReference type="InterPro" id="IPR036908">
    <property type="entry name" value="RlpA-like_sf"/>
</dbReference>
<dbReference type="Pfam" id="PF07249">
    <property type="entry name" value="Cerato-platanin"/>
    <property type="match status" value="1"/>
</dbReference>
<dbReference type="AlphaFoldDB" id="A0A6A6TUG3"/>
<feature type="chain" id="PRO_5025374050" evidence="4">
    <location>
        <begin position="16"/>
        <end position="136"/>
    </location>
</feature>
<evidence type="ECO:0000256" key="3">
    <source>
        <dbReference type="ARBA" id="ARBA00022525"/>
    </source>
</evidence>
<evidence type="ECO:0000256" key="1">
    <source>
        <dbReference type="ARBA" id="ARBA00004613"/>
    </source>
</evidence>
<dbReference type="OrthoDB" id="4898945at2759"/>
<keyword evidence="3" id="KW-0964">Secreted</keyword>
<dbReference type="Gene3D" id="2.40.40.10">
    <property type="entry name" value="RlpA-like domain"/>
    <property type="match status" value="1"/>
</dbReference>
<organism evidence="5 6">
    <name type="scientific">Microthyrium microscopicum</name>
    <dbReference type="NCBI Taxonomy" id="703497"/>
    <lineage>
        <taxon>Eukaryota</taxon>
        <taxon>Fungi</taxon>
        <taxon>Dikarya</taxon>
        <taxon>Ascomycota</taxon>
        <taxon>Pezizomycotina</taxon>
        <taxon>Dothideomycetes</taxon>
        <taxon>Dothideomycetes incertae sedis</taxon>
        <taxon>Microthyriales</taxon>
        <taxon>Microthyriaceae</taxon>
        <taxon>Microthyrium</taxon>
    </lineage>
</organism>
<dbReference type="InterPro" id="IPR010829">
    <property type="entry name" value="Cerato-platanin"/>
</dbReference>
<proteinExistence type="inferred from homology"/>
<protein>
    <submittedName>
        <fullName evidence="5">Epl1 protein</fullName>
    </submittedName>
</protein>
<evidence type="ECO:0000313" key="6">
    <source>
        <dbReference type="Proteomes" id="UP000799302"/>
    </source>
</evidence>
<dbReference type="Proteomes" id="UP000799302">
    <property type="component" value="Unassembled WGS sequence"/>
</dbReference>
<dbReference type="GO" id="GO:0005576">
    <property type="term" value="C:extracellular region"/>
    <property type="evidence" value="ECO:0007669"/>
    <property type="project" value="UniProtKB-SubCell"/>
</dbReference>
<sequence>MKLSSILSFASVTLATRVAWDAGYDPADRSLNEVACSNGQNGLENTHPGWTVLGNIASFPNIGAFQAVGGWNSASCGTCWQVSYGAQTLYVTAIDHAGDGAVLSKTAFNTLTGGHADEFGVVDAFITQVDNSLCRL</sequence>